<proteinExistence type="predicted"/>
<evidence type="ECO:0000313" key="1">
    <source>
        <dbReference type="EMBL" id="RNA13153.1"/>
    </source>
</evidence>
<sequence length="112" mass="12861">MGEVMKRNQRVEVAPFVDKRSSVSLEDEDRLLEVNLPELIPPNAPNKYFELVENISNGISNFFENVFENVAEKPDDQKTLDEIFQSSTPLLNGSFVENQNASHMNHYNDDME</sequence>
<feature type="non-terminal residue" evidence="1">
    <location>
        <position position="112"/>
    </location>
</feature>
<dbReference type="AlphaFoldDB" id="A0A3M7QPE6"/>
<dbReference type="EMBL" id="REGN01005494">
    <property type="protein sequence ID" value="RNA13153.1"/>
    <property type="molecule type" value="Genomic_DNA"/>
</dbReference>
<dbReference type="Proteomes" id="UP000276133">
    <property type="component" value="Unassembled WGS sequence"/>
</dbReference>
<keyword evidence="2" id="KW-1185">Reference proteome</keyword>
<accession>A0A3M7QPE6</accession>
<evidence type="ECO:0000313" key="2">
    <source>
        <dbReference type="Proteomes" id="UP000276133"/>
    </source>
</evidence>
<protein>
    <submittedName>
        <fullName evidence="1">Uncharacterized protein</fullName>
    </submittedName>
</protein>
<reference evidence="1 2" key="1">
    <citation type="journal article" date="2018" name="Sci. Rep.">
        <title>Genomic signatures of local adaptation to the degree of environmental predictability in rotifers.</title>
        <authorList>
            <person name="Franch-Gras L."/>
            <person name="Hahn C."/>
            <person name="Garcia-Roger E.M."/>
            <person name="Carmona M.J."/>
            <person name="Serra M."/>
            <person name="Gomez A."/>
        </authorList>
    </citation>
    <scope>NUCLEOTIDE SEQUENCE [LARGE SCALE GENOMIC DNA]</scope>
    <source>
        <strain evidence="1">HYR1</strain>
    </source>
</reference>
<comment type="caution">
    <text evidence="1">The sequence shown here is derived from an EMBL/GenBank/DDBJ whole genome shotgun (WGS) entry which is preliminary data.</text>
</comment>
<gene>
    <name evidence="1" type="ORF">BpHYR1_044883</name>
</gene>
<name>A0A3M7QPE6_BRAPC</name>
<organism evidence="1 2">
    <name type="scientific">Brachionus plicatilis</name>
    <name type="common">Marine rotifer</name>
    <name type="synonym">Brachionus muelleri</name>
    <dbReference type="NCBI Taxonomy" id="10195"/>
    <lineage>
        <taxon>Eukaryota</taxon>
        <taxon>Metazoa</taxon>
        <taxon>Spiralia</taxon>
        <taxon>Gnathifera</taxon>
        <taxon>Rotifera</taxon>
        <taxon>Eurotatoria</taxon>
        <taxon>Monogononta</taxon>
        <taxon>Pseudotrocha</taxon>
        <taxon>Ploima</taxon>
        <taxon>Brachionidae</taxon>
        <taxon>Brachionus</taxon>
    </lineage>
</organism>